<dbReference type="AlphaFoldDB" id="A0A9D6V492"/>
<proteinExistence type="predicted"/>
<gene>
    <name evidence="2" type="ORF">HY912_20070</name>
</gene>
<protein>
    <submittedName>
        <fullName evidence="2">Uncharacterized protein</fullName>
    </submittedName>
</protein>
<dbReference type="Proteomes" id="UP000807825">
    <property type="component" value="Unassembled WGS sequence"/>
</dbReference>
<dbReference type="EMBL" id="JACRDE010000524">
    <property type="protein sequence ID" value="MBI5251796.1"/>
    <property type="molecule type" value="Genomic_DNA"/>
</dbReference>
<reference evidence="2" key="1">
    <citation type="submission" date="2020-07" db="EMBL/GenBank/DDBJ databases">
        <title>Huge and variable diversity of episymbiotic CPR bacteria and DPANN archaea in groundwater ecosystems.</title>
        <authorList>
            <person name="He C.Y."/>
            <person name="Keren R."/>
            <person name="Whittaker M."/>
            <person name="Farag I.F."/>
            <person name="Doudna J."/>
            <person name="Cate J.H.D."/>
            <person name="Banfield J.F."/>
        </authorList>
    </citation>
    <scope>NUCLEOTIDE SEQUENCE</scope>
    <source>
        <strain evidence="2">NC_groundwater_1664_Pr3_B-0.1um_52_9</strain>
    </source>
</reference>
<comment type="caution">
    <text evidence="2">The sequence shown here is derived from an EMBL/GenBank/DDBJ whole genome shotgun (WGS) entry which is preliminary data.</text>
</comment>
<organism evidence="2 3">
    <name type="scientific">Desulfomonile tiedjei</name>
    <dbReference type="NCBI Taxonomy" id="2358"/>
    <lineage>
        <taxon>Bacteria</taxon>
        <taxon>Pseudomonadati</taxon>
        <taxon>Thermodesulfobacteriota</taxon>
        <taxon>Desulfomonilia</taxon>
        <taxon>Desulfomonilales</taxon>
        <taxon>Desulfomonilaceae</taxon>
        <taxon>Desulfomonile</taxon>
    </lineage>
</organism>
<sequence length="112" mass="13068">MGEGFSDWARKGATLSDKSARKEFGLTQEEIIQAINDGKLQYRENSIHGNPFLRLLRHEVEALVEEKHGNAFLKRKRFTKELSEVNQDIKRLRAEIESLEKRKKELQEMLGE</sequence>
<name>A0A9D6V492_9BACT</name>
<evidence type="ECO:0000313" key="2">
    <source>
        <dbReference type="EMBL" id="MBI5251796.1"/>
    </source>
</evidence>
<accession>A0A9D6V492</accession>
<keyword evidence="1" id="KW-0175">Coiled coil</keyword>
<evidence type="ECO:0000313" key="3">
    <source>
        <dbReference type="Proteomes" id="UP000807825"/>
    </source>
</evidence>
<feature type="coiled-coil region" evidence="1">
    <location>
        <begin position="75"/>
        <end position="109"/>
    </location>
</feature>
<evidence type="ECO:0000256" key="1">
    <source>
        <dbReference type="SAM" id="Coils"/>
    </source>
</evidence>